<accession>A0ABR2UHS4</accession>
<dbReference type="InterPro" id="IPR012951">
    <property type="entry name" value="BBE"/>
</dbReference>
<evidence type="ECO:0000256" key="6">
    <source>
        <dbReference type="SAM" id="Phobius"/>
    </source>
</evidence>
<name>A0ABR2UHS4_9PEZI</name>
<keyword evidence="10" id="KW-1185">Reference proteome</keyword>
<dbReference type="EMBL" id="JARVKF010000431">
    <property type="protein sequence ID" value="KAK9414000.1"/>
    <property type="molecule type" value="Genomic_DNA"/>
</dbReference>
<keyword evidence="6" id="KW-1133">Transmembrane helix</keyword>
<evidence type="ECO:0000313" key="10">
    <source>
        <dbReference type="Proteomes" id="UP001408356"/>
    </source>
</evidence>
<dbReference type="InterPro" id="IPR029482">
    <property type="entry name" value="HRXXH"/>
</dbReference>
<keyword evidence="3" id="KW-0285">Flavoprotein</keyword>
<evidence type="ECO:0000256" key="1">
    <source>
        <dbReference type="ARBA" id="ARBA00001974"/>
    </source>
</evidence>
<keyword evidence="5" id="KW-0560">Oxidoreductase</keyword>
<dbReference type="PANTHER" id="PTHR42973">
    <property type="entry name" value="BINDING OXIDOREDUCTASE, PUTATIVE (AFU_ORTHOLOGUE AFUA_1G17690)-RELATED"/>
    <property type="match status" value="1"/>
</dbReference>
<evidence type="ECO:0000256" key="3">
    <source>
        <dbReference type="ARBA" id="ARBA00022630"/>
    </source>
</evidence>
<comment type="cofactor">
    <cofactor evidence="1">
        <name>FAD</name>
        <dbReference type="ChEBI" id="CHEBI:57692"/>
    </cofactor>
</comment>
<dbReference type="InterPro" id="IPR036318">
    <property type="entry name" value="FAD-bd_PCMH-like_sf"/>
</dbReference>
<dbReference type="Pfam" id="PF13933">
    <property type="entry name" value="HRXXH"/>
    <property type="match status" value="1"/>
</dbReference>
<evidence type="ECO:0000256" key="5">
    <source>
        <dbReference type="ARBA" id="ARBA00023002"/>
    </source>
</evidence>
<dbReference type="Gene3D" id="3.30.465.10">
    <property type="match status" value="2"/>
</dbReference>
<gene>
    <name evidence="9" type="ORF">SUNI508_11452</name>
</gene>
<evidence type="ECO:0000313" key="9">
    <source>
        <dbReference type="EMBL" id="KAK9414000.1"/>
    </source>
</evidence>
<comment type="similarity">
    <text evidence="2">Belongs to the oxygen-dependent FAD-linked oxidoreductase family.</text>
</comment>
<reference evidence="9 10" key="1">
    <citation type="journal article" date="2024" name="J. Plant Pathol.">
        <title>Sequence and assembly of the genome of Seiridium unicorne, isolate CBS 538.82, causal agent of cypress canker disease.</title>
        <authorList>
            <person name="Scali E."/>
            <person name="Rocca G.D."/>
            <person name="Danti R."/>
            <person name="Garbelotto M."/>
            <person name="Barberini S."/>
            <person name="Baroncelli R."/>
            <person name="Emiliani G."/>
        </authorList>
    </citation>
    <scope>NUCLEOTIDE SEQUENCE [LARGE SCALE GENOMIC DNA]</scope>
    <source>
        <strain evidence="9 10">BM-138-508</strain>
    </source>
</reference>
<dbReference type="InterPro" id="IPR050416">
    <property type="entry name" value="FAD-linked_Oxidoreductase"/>
</dbReference>
<feature type="transmembrane region" description="Helical" evidence="6">
    <location>
        <begin position="695"/>
        <end position="716"/>
    </location>
</feature>
<keyword evidence="7" id="KW-0732">Signal</keyword>
<dbReference type="Pfam" id="PF08031">
    <property type="entry name" value="BBE"/>
    <property type="match status" value="1"/>
</dbReference>
<dbReference type="InterPro" id="IPR006094">
    <property type="entry name" value="Oxid_FAD_bind_N"/>
</dbReference>
<proteinExistence type="inferred from homology"/>
<dbReference type="InterPro" id="IPR016169">
    <property type="entry name" value="FAD-bd_PCMH_sub2"/>
</dbReference>
<keyword evidence="6" id="KW-0472">Membrane</keyword>
<keyword evidence="4" id="KW-0274">FAD</keyword>
<evidence type="ECO:0000256" key="2">
    <source>
        <dbReference type="ARBA" id="ARBA00005466"/>
    </source>
</evidence>
<evidence type="ECO:0000256" key="7">
    <source>
        <dbReference type="SAM" id="SignalP"/>
    </source>
</evidence>
<evidence type="ECO:0000259" key="8">
    <source>
        <dbReference type="PROSITE" id="PS51387"/>
    </source>
</evidence>
<feature type="domain" description="FAD-binding PCMH-type" evidence="8">
    <location>
        <begin position="179"/>
        <end position="360"/>
    </location>
</feature>
<dbReference type="InterPro" id="IPR016166">
    <property type="entry name" value="FAD-bd_PCMH"/>
</dbReference>
<sequence length="776" mass="84698">MGVLSRALLLAGAFAHLTCAQTIDQDGLAVSANQSTVSVAAELVNNNLVLTDEVLANLSSLQLSNVSLLQFPENINTTSDDKRELFTSCKTFPGDTLWPSALIWNVFDLLTGGALIKTVPIGAVCYNASELYDEAECATILGAWTESTTHASDPTSVMSPLFQGKTCMPQNGNDSICELGGFPSYVVNISTVAQVQLAVNLARNLNIRLVVKNTGHDFLGKSTGAGALSVWTHHLKSFEYVESYSDAASSYSGPAVKLGAGIEVGELYAYAQQYGFTAVGGECKGVGVTGGYTAGGGHSPHSSLYGMGADQVLSIDVVLPNGRFVTADTENNSDIFWAIRGGGGGTWGVIISMTYKVHPKLSYSGMTFAITTGNDSISNVTTEVFWSAIEIYWRNFPQYADQGNYGYSSVYPRFDGGTGYTWTFHPWLAPNMTLDAFKELIAPLIAEWQTVGFDVEPAYFEYADFITLWQAHFPTETVANSDLRTGSRIFPTSNWDDETTLSQTIQALRDVVEAGSALILYNIRGPAPEGVDNAVNPPWRNTSMYTIVGSSWTDDSTADEIKEANLKITDTYLERLREVSPGGGSYLNEADVMEPNFGQAFYGSNYDRLLDIKAKIDPWDTFWAPTAVGSEGWNVTGQTYWIDKIVTGDRTKYIFRCDDPDGDCDIPSWEAIGEVKRLLTKPLSAHYLAKRASLWMVYVCGYGYTITNTALSFYFAPDLIHRFFHMPTVGGGGGVVEHYADDYNERLELAISAPGRGRQEHAYLAVLYSGRLCLRH</sequence>
<comment type="caution">
    <text evidence="9">The sequence shown here is derived from an EMBL/GenBank/DDBJ whole genome shotgun (WGS) entry which is preliminary data.</text>
</comment>
<organism evidence="9 10">
    <name type="scientific">Seiridium unicorne</name>
    <dbReference type="NCBI Taxonomy" id="138068"/>
    <lineage>
        <taxon>Eukaryota</taxon>
        <taxon>Fungi</taxon>
        <taxon>Dikarya</taxon>
        <taxon>Ascomycota</taxon>
        <taxon>Pezizomycotina</taxon>
        <taxon>Sordariomycetes</taxon>
        <taxon>Xylariomycetidae</taxon>
        <taxon>Amphisphaeriales</taxon>
        <taxon>Sporocadaceae</taxon>
        <taxon>Seiridium</taxon>
    </lineage>
</organism>
<feature type="chain" id="PRO_5047286084" evidence="7">
    <location>
        <begin position="21"/>
        <end position="776"/>
    </location>
</feature>
<feature type="signal peptide" evidence="7">
    <location>
        <begin position="1"/>
        <end position="20"/>
    </location>
</feature>
<dbReference type="SUPFAM" id="SSF55486">
    <property type="entry name" value="Metalloproteases ('zincins'), catalytic domain"/>
    <property type="match status" value="1"/>
</dbReference>
<dbReference type="SUPFAM" id="SSF56176">
    <property type="entry name" value="FAD-binding/transporter-associated domain-like"/>
    <property type="match status" value="1"/>
</dbReference>
<protein>
    <submittedName>
        <fullName evidence="9">FAD-binding PCMH-type domain-containing protein</fullName>
    </submittedName>
</protein>
<dbReference type="PROSITE" id="PS51387">
    <property type="entry name" value="FAD_PCMH"/>
    <property type="match status" value="1"/>
</dbReference>
<dbReference type="Pfam" id="PF01565">
    <property type="entry name" value="FAD_binding_4"/>
    <property type="match status" value="1"/>
</dbReference>
<dbReference type="Proteomes" id="UP001408356">
    <property type="component" value="Unassembled WGS sequence"/>
</dbReference>
<dbReference type="PANTHER" id="PTHR42973:SF39">
    <property type="entry name" value="FAD-BINDING PCMH-TYPE DOMAIN-CONTAINING PROTEIN"/>
    <property type="match status" value="1"/>
</dbReference>
<evidence type="ECO:0000256" key="4">
    <source>
        <dbReference type="ARBA" id="ARBA00022827"/>
    </source>
</evidence>
<keyword evidence="6" id="KW-0812">Transmembrane</keyword>